<accession>G0U851</accession>
<name>G0U851_TRYVY</name>
<evidence type="ECO:0000313" key="1">
    <source>
        <dbReference type="EMBL" id="CCC52060.1"/>
    </source>
</evidence>
<sequence>MFCFHTYTATSVQDIPTFFPDPFWFFPYFPVYHNSVNRNAVRMFRASSLRRKNPVIFKQGQGMFSHQLKRMLQKKSVHRYNWDPLPMYDPRRLVHANRQVDTETWQEVYDPHWEERAHLVPDQEFYHLPVPPEYKDAYWWRDLQSRRVQCPVEWVSHRMFNKGDRQRYDFQDLAFRKKFEFSYEEVVKNAKDMRS</sequence>
<dbReference type="EMBL" id="HE573026">
    <property type="protein sequence ID" value="CCC52060.1"/>
    <property type="molecule type" value="Genomic_DNA"/>
</dbReference>
<reference evidence="1" key="1">
    <citation type="journal article" date="2012" name="Proc. Natl. Acad. Sci. U.S.A.">
        <title>Antigenic diversity is generated by distinct evolutionary mechanisms in African trypanosome species.</title>
        <authorList>
            <person name="Jackson A.P."/>
            <person name="Berry A."/>
            <person name="Aslett M."/>
            <person name="Allison H.C."/>
            <person name="Burton P."/>
            <person name="Vavrova-Anderson J."/>
            <person name="Brown R."/>
            <person name="Browne H."/>
            <person name="Corton N."/>
            <person name="Hauser H."/>
            <person name="Gamble J."/>
            <person name="Gilderthorp R."/>
            <person name="Marcello L."/>
            <person name="McQuillan J."/>
            <person name="Otto T.D."/>
            <person name="Quail M.A."/>
            <person name="Sanders M.J."/>
            <person name="van Tonder A."/>
            <person name="Ginger M.L."/>
            <person name="Field M.C."/>
            <person name="Barry J.D."/>
            <person name="Hertz-Fowler C."/>
            <person name="Berriman M."/>
        </authorList>
    </citation>
    <scope>NUCLEOTIDE SEQUENCE</scope>
    <source>
        <strain evidence="1">Y486</strain>
    </source>
</reference>
<gene>
    <name evidence="1" type="ORF">TVY486_1011030</name>
</gene>
<organism evidence="1">
    <name type="scientific">Trypanosoma vivax (strain Y486)</name>
    <dbReference type="NCBI Taxonomy" id="1055687"/>
    <lineage>
        <taxon>Eukaryota</taxon>
        <taxon>Discoba</taxon>
        <taxon>Euglenozoa</taxon>
        <taxon>Kinetoplastea</taxon>
        <taxon>Metakinetoplastina</taxon>
        <taxon>Trypanosomatida</taxon>
        <taxon>Trypanosomatidae</taxon>
        <taxon>Trypanosoma</taxon>
        <taxon>Duttonella</taxon>
    </lineage>
</organism>
<dbReference type="VEuPathDB" id="TriTrypDB:TvY486_1011030"/>
<proteinExistence type="predicted"/>
<dbReference type="AlphaFoldDB" id="G0U851"/>
<protein>
    <submittedName>
        <fullName evidence="1">Uncharacterized protein</fullName>
    </submittedName>
</protein>